<proteinExistence type="predicted"/>
<accession>A0AAI8C715</accession>
<organism evidence="1 2">
    <name type="scientific">Myroides odoratimimus</name>
    <dbReference type="NCBI Taxonomy" id="76832"/>
    <lineage>
        <taxon>Bacteria</taxon>
        <taxon>Pseudomonadati</taxon>
        <taxon>Bacteroidota</taxon>
        <taxon>Flavobacteriia</taxon>
        <taxon>Flavobacteriales</taxon>
        <taxon>Flavobacteriaceae</taxon>
        <taxon>Myroides</taxon>
    </lineage>
</organism>
<sequence length="514" mass="56501">MLRLTSEGSFASTKNDKLMKINYKLPTWILGLVMTASVVGCHDDDNSGSGEGENNGDKIVLKNHSKTPAFVYAMPGFEKLEIFSLISSEDKLSESPDFVFGGQPDGAGFMKDPKGDGYLMITNHEIMKSVSRVYLDKTFKPVKGEYIVDGIGGITRLCSATLAKPEIHGFGPVFLTAGESGEESMVHAIDPMGSTDLKSNRDRVLPALGKASMENAVPLPLDVSNGKTIVLIGEDQGYSSNHQSAGQLIMYVGNKGDLQGGKLYALKRKSGGYTEMDMKKGMEYDVEFVEIPGAKDMTGAQINQKNMELGVIRFSRVEDVDYRKGTGKGNEIYFTATGQASGGNPVNGFTMWGRVYKLVLDKNGMMTGKLSVAAEGDSDPGKNLINPDNLCVTENYVYIQEDGDSYYADAKHDSYIWQYKIADGSYKPWLNMKHNREDAEWQKNYNQSGNLQKFGSWEFGAMEDISELIGVPNTFSVNIHSHTWQKNEFVDADKAGVNKNKEGGQVVIIRNVEK</sequence>
<evidence type="ECO:0008006" key="3">
    <source>
        <dbReference type="Google" id="ProtNLM"/>
    </source>
</evidence>
<evidence type="ECO:0000313" key="2">
    <source>
        <dbReference type="Proteomes" id="UP000069030"/>
    </source>
</evidence>
<name>A0AAI8C715_9FLAO</name>
<dbReference type="Proteomes" id="UP000069030">
    <property type="component" value="Chromosome"/>
</dbReference>
<protein>
    <recommendedName>
        <fullName evidence="3">DUF839 domain-containing protein</fullName>
    </recommendedName>
</protein>
<dbReference type="EMBL" id="CP013690">
    <property type="protein sequence ID" value="ALU27204.1"/>
    <property type="molecule type" value="Genomic_DNA"/>
</dbReference>
<dbReference type="KEGG" id="mod:AS202_13995"/>
<dbReference type="RefSeq" id="WP_006265242.1">
    <property type="nucleotide sequence ID" value="NZ_CP013690.1"/>
</dbReference>
<evidence type="ECO:0000313" key="1">
    <source>
        <dbReference type="EMBL" id="ALU27204.1"/>
    </source>
</evidence>
<dbReference type="AlphaFoldDB" id="A0AAI8C715"/>
<reference evidence="1 2" key="1">
    <citation type="journal article" date="2016" name="J. Zhejiang Univ. Sci. B">
        <title>Antibiotic resistance mechanisms of Myroides sp.</title>
        <authorList>
            <person name="Hu S."/>
            <person name="Yuan S."/>
            <person name="Qu H."/>
            <person name="Jiang T."/>
            <person name="Zhou Y."/>
            <person name="Wang M."/>
            <person name="Ming D."/>
        </authorList>
    </citation>
    <scope>NUCLEOTIDE SEQUENCE [LARGE SCALE GENOMIC DNA]</scope>
    <source>
        <strain evidence="1 2">PR63039</strain>
    </source>
</reference>
<gene>
    <name evidence="1" type="ORF">AS202_13995</name>
</gene>